<comment type="function">
    <text evidence="8">One of the primary rRNA binding proteins, it binds directly to 16S rRNA central domain where it helps coordinate assembly of the platform of the 30S subunit.</text>
</comment>
<dbReference type="GO" id="GO:0005840">
    <property type="term" value="C:ribosome"/>
    <property type="evidence" value="ECO:0007669"/>
    <property type="project" value="UniProtKB-KW"/>
</dbReference>
<gene>
    <name evidence="8 10" type="primary">rpsH</name>
    <name evidence="10" type="ORF">NITHO_10005</name>
</gene>
<keyword evidence="2 8" id="KW-0699">rRNA-binding</keyword>
<evidence type="ECO:0000256" key="5">
    <source>
        <dbReference type="ARBA" id="ARBA00023274"/>
    </source>
</evidence>
<reference evidence="10 11" key="1">
    <citation type="journal article" date="2012" name="ISME J.">
        <title>Nitrification expanded: discovery, physiology and genomics of a nitrite-oxidizing bacterium from the phylum Chloroflexi.</title>
        <authorList>
            <person name="Sorokin D.Y."/>
            <person name="Lucker S."/>
            <person name="Vejmelkova D."/>
            <person name="Kostrikina N.A."/>
            <person name="Kleerebezem R."/>
            <person name="Rijpstra W.I."/>
            <person name="Damste J.S."/>
            <person name="Le Paslier D."/>
            <person name="Muyzer G."/>
            <person name="Wagner M."/>
            <person name="van Loosdrecht M.C."/>
            <person name="Daims H."/>
        </authorList>
    </citation>
    <scope>NUCLEOTIDE SEQUENCE [LARGE SCALE GENOMIC DNA]</scope>
    <source>
        <strain evidence="11">none</strain>
    </source>
</reference>
<dbReference type="Proteomes" id="UP000004221">
    <property type="component" value="Unassembled WGS sequence"/>
</dbReference>
<dbReference type="FunFam" id="3.30.1370.30:FF:000002">
    <property type="entry name" value="30S ribosomal protein S8"/>
    <property type="match status" value="1"/>
</dbReference>
<name>I4EC58_9BACT</name>
<evidence type="ECO:0000256" key="6">
    <source>
        <dbReference type="ARBA" id="ARBA00035258"/>
    </source>
</evidence>
<dbReference type="GO" id="GO:0005737">
    <property type="term" value="C:cytoplasm"/>
    <property type="evidence" value="ECO:0007669"/>
    <property type="project" value="UniProtKB-ARBA"/>
</dbReference>
<dbReference type="SUPFAM" id="SSF56047">
    <property type="entry name" value="Ribosomal protein S8"/>
    <property type="match status" value="1"/>
</dbReference>
<comment type="similarity">
    <text evidence="1 8 9">Belongs to the universal ribosomal protein uS8 family.</text>
</comment>
<comment type="subunit">
    <text evidence="7 8">Part of the 30S ribosomal subunit. Contacts proteins S5 and S12.</text>
</comment>
<dbReference type="HAMAP" id="MF_01302_B">
    <property type="entry name" value="Ribosomal_uS8_B"/>
    <property type="match status" value="1"/>
</dbReference>
<protein>
    <recommendedName>
        <fullName evidence="6 8">Small ribosomal subunit protein uS8</fullName>
    </recommendedName>
</protein>
<evidence type="ECO:0000313" key="11">
    <source>
        <dbReference type="Proteomes" id="UP000004221"/>
    </source>
</evidence>
<evidence type="ECO:0000256" key="3">
    <source>
        <dbReference type="ARBA" id="ARBA00022884"/>
    </source>
</evidence>
<keyword evidence="11" id="KW-1185">Reference proteome</keyword>
<keyword evidence="5 8" id="KW-0687">Ribonucleoprotein</keyword>
<accession>I4EC58</accession>
<dbReference type="EMBL" id="CAGS01000001">
    <property type="protein sequence ID" value="CCF82270.1"/>
    <property type="molecule type" value="Genomic_DNA"/>
</dbReference>
<evidence type="ECO:0000256" key="7">
    <source>
        <dbReference type="ARBA" id="ARBA00046740"/>
    </source>
</evidence>
<dbReference type="GO" id="GO:0019843">
    <property type="term" value="F:rRNA binding"/>
    <property type="evidence" value="ECO:0007669"/>
    <property type="project" value="UniProtKB-UniRule"/>
</dbReference>
<evidence type="ECO:0000256" key="1">
    <source>
        <dbReference type="ARBA" id="ARBA00006471"/>
    </source>
</evidence>
<dbReference type="InterPro" id="IPR035987">
    <property type="entry name" value="Ribosomal_uS8_sf"/>
</dbReference>
<sequence length="132" mass="14901">MTINDPIADMLTRIRNAGMARRAETSMPSSKILVAIAEILKREGYILDYRVEERQPYPILTIELKYGPDRRHAIRTIKRISKPGLRVYSSKERLPRVQSGLGIAVVSTPQGVLSDREARRRGVGGEVLCTVW</sequence>
<evidence type="ECO:0000256" key="8">
    <source>
        <dbReference type="HAMAP-Rule" id="MF_01302"/>
    </source>
</evidence>
<dbReference type="RefSeq" id="WP_008474373.1">
    <property type="nucleotide sequence ID" value="NZ_CAGS01000001.1"/>
</dbReference>
<dbReference type="FunFam" id="3.30.1490.10:FF:000001">
    <property type="entry name" value="30S ribosomal protein S8"/>
    <property type="match status" value="1"/>
</dbReference>
<dbReference type="NCBIfam" id="NF001109">
    <property type="entry name" value="PRK00136.1"/>
    <property type="match status" value="1"/>
</dbReference>
<evidence type="ECO:0000256" key="2">
    <source>
        <dbReference type="ARBA" id="ARBA00022730"/>
    </source>
</evidence>
<organism evidence="10 11">
    <name type="scientific">Nitrolancea hollandica Lb</name>
    <dbReference type="NCBI Taxonomy" id="1129897"/>
    <lineage>
        <taxon>Bacteria</taxon>
        <taxon>Pseudomonadati</taxon>
        <taxon>Thermomicrobiota</taxon>
        <taxon>Thermomicrobia</taxon>
        <taxon>Sphaerobacterales</taxon>
        <taxon>Sphaerobacterineae</taxon>
        <taxon>Sphaerobacteraceae</taxon>
        <taxon>Nitrolancea</taxon>
    </lineage>
</organism>
<evidence type="ECO:0000256" key="4">
    <source>
        <dbReference type="ARBA" id="ARBA00022980"/>
    </source>
</evidence>
<dbReference type="InterPro" id="IPR000630">
    <property type="entry name" value="Ribosomal_uS8"/>
</dbReference>
<dbReference type="Gene3D" id="3.30.1370.30">
    <property type="match status" value="1"/>
</dbReference>
<dbReference type="Gene3D" id="3.30.1490.10">
    <property type="match status" value="1"/>
</dbReference>
<dbReference type="PROSITE" id="PS00053">
    <property type="entry name" value="RIBOSOMAL_S8"/>
    <property type="match status" value="1"/>
</dbReference>
<comment type="caution">
    <text evidence="10">The sequence shown here is derived from an EMBL/GenBank/DDBJ whole genome shotgun (WGS) entry which is preliminary data.</text>
</comment>
<dbReference type="InterPro" id="IPR047863">
    <property type="entry name" value="Ribosomal_uS8_CS"/>
</dbReference>
<evidence type="ECO:0000313" key="10">
    <source>
        <dbReference type="EMBL" id="CCF82270.1"/>
    </source>
</evidence>
<dbReference type="Pfam" id="PF00410">
    <property type="entry name" value="Ribosomal_S8"/>
    <property type="match status" value="1"/>
</dbReference>
<dbReference type="GO" id="GO:0003735">
    <property type="term" value="F:structural constituent of ribosome"/>
    <property type="evidence" value="ECO:0007669"/>
    <property type="project" value="InterPro"/>
</dbReference>
<dbReference type="PANTHER" id="PTHR11758">
    <property type="entry name" value="40S RIBOSOMAL PROTEIN S15A"/>
    <property type="match status" value="1"/>
</dbReference>
<evidence type="ECO:0000256" key="9">
    <source>
        <dbReference type="RuleBase" id="RU003660"/>
    </source>
</evidence>
<keyword evidence="3 8" id="KW-0694">RNA-binding</keyword>
<proteinExistence type="inferred from homology"/>
<dbReference type="AlphaFoldDB" id="I4EC58"/>
<dbReference type="OrthoDB" id="9802617at2"/>
<dbReference type="GO" id="GO:0006412">
    <property type="term" value="P:translation"/>
    <property type="evidence" value="ECO:0007669"/>
    <property type="project" value="UniProtKB-UniRule"/>
</dbReference>
<keyword evidence="4 8" id="KW-0689">Ribosomal protein</keyword>
<dbReference type="GO" id="GO:1990904">
    <property type="term" value="C:ribonucleoprotein complex"/>
    <property type="evidence" value="ECO:0007669"/>
    <property type="project" value="UniProtKB-KW"/>
</dbReference>